<dbReference type="EMBL" id="SIHI01000015">
    <property type="protein sequence ID" value="TWT50019.1"/>
    <property type="molecule type" value="Genomic_DNA"/>
</dbReference>
<keyword evidence="2" id="KW-1133">Transmembrane helix</keyword>
<keyword evidence="4" id="KW-1185">Reference proteome</keyword>
<feature type="region of interest" description="Disordered" evidence="1">
    <location>
        <begin position="103"/>
        <end position="122"/>
    </location>
</feature>
<dbReference type="Gene3D" id="3.40.50.880">
    <property type="match status" value="1"/>
</dbReference>
<evidence type="ECO:0008006" key="5">
    <source>
        <dbReference type="Google" id="ProtNLM"/>
    </source>
</evidence>
<feature type="transmembrane region" description="Helical" evidence="2">
    <location>
        <begin position="426"/>
        <end position="445"/>
    </location>
</feature>
<reference evidence="3 4" key="1">
    <citation type="submission" date="2019-02" db="EMBL/GenBank/DDBJ databases">
        <title>Deep-cultivation of Planctomycetes and their phenomic and genomic characterization uncovers novel biology.</title>
        <authorList>
            <person name="Wiegand S."/>
            <person name="Jogler M."/>
            <person name="Boedeker C."/>
            <person name="Pinto D."/>
            <person name="Vollmers J."/>
            <person name="Rivas-Marin E."/>
            <person name="Kohn T."/>
            <person name="Peeters S.H."/>
            <person name="Heuer A."/>
            <person name="Rast P."/>
            <person name="Oberbeckmann S."/>
            <person name="Bunk B."/>
            <person name="Jeske O."/>
            <person name="Meyerdierks A."/>
            <person name="Storesund J.E."/>
            <person name="Kallscheuer N."/>
            <person name="Luecker S."/>
            <person name="Lage O.M."/>
            <person name="Pohl T."/>
            <person name="Merkel B.J."/>
            <person name="Hornburger P."/>
            <person name="Mueller R.-W."/>
            <person name="Bruemmer F."/>
            <person name="Labrenz M."/>
            <person name="Spormann A.M."/>
            <person name="Op Den Camp H."/>
            <person name="Overmann J."/>
            <person name="Amann R."/>
            <person name="Jetten M.S.M."/>
            <person name="Mascher T."/>
            <person name="Medema M.H."/>
            <person name="Devos D.P."/>
            <person name="Kaster A.-K."/>
            <person name="Ovreas L."/>
            <person name="Rohde M."/>
            <person name="Galperin M.Y."/>
            <person name="Jogler C."/>
        </authorList>
    </citation>
    <scope>NUCLEOTIDE SEQUENCE [LARGE SCALE GENOMIC DNA]</scope>
    <source>
        <strain evidence="3 4">KOR42</strain>
    </source>
</reference>
<keyword evidence="2" id="KW-0812">Transmembrane</keyword>
<dbReference type="InterPro" id="IPR029062">
    <property type="entry name" value="Class_I_gatase-like"/>
</dbReference>
<comment type="caution">
    <text evidence="3">The sequence shown here is derived from an EMBL/GenBank/DDBJ whole genome shotgun (WGS) entry which is preliminary data.</text>
</comment>
<keyword evidence="2" id="KW-0472">Membrane</keyword>
<dbReference type="AlphaFoldDB" id="A0A5C5WIR2"/>
<evidence type="ECO:0000313" key="3">
    <source>
        <dbReference type="EMBL" id="TWT50019.1"/>
    </source>
</evidence>
<dbReference type="RefSeq" id="WP_197441301.1">
    <property type="nucleotide sequence ID" value="NZ_SIHI01000015.1"/>
</dbReference>
<evidence type="ECO:0000256" key="1">
    <source>
        <dbReference type="SAM" id="MobiDB-lite"/>
    </source>
</evidence>
<dbReference type="CDD" id="cd03143">
    <property type="entry name" value="A4_beta-galactosidase_middle_domain"/>
    <property type="match status" value="1"/>
</dbReference>
<dbReference type="Proteomes" id="UP000317243">
    <property type="component" value="Unassembled WGS sequence"/>
</dbReference>
<accession>A0A5C5WIR2</accession>
<gene>
    <name evidence="3" type="ORF">KOR42_37030</name>
</gene>
<organism evidence="3 4">
    <name type="scientific">Thalassoglobus neptunius</name>
    <dbReference type="NCBI Taxonomy" id="1938619"/>
    <lineage>
        <taxon>Bacteria</taxon>
        <taxon>Pseudomonadati</taxon>
        <taxon>Planctomycetota</taxon>
        <taxon>Planctomycetia</taxon>
        <taxon>Planctomycetales</taxon>
        <taxon>Planctomycetaceae</taxon>
        <taxon>Thalassoglobus</taxon>
    </lineage>
</organism>
<name>A0A5C5WIR2_9PLAN</name>
<evidence type="ECO:0000313" key="4">
    <source>
        <dbReference type="Proteomes" id="UP000317243"/>
    </source>
</evidence>
<sequence length="797" mass="87309">MPYTTQICRSSLVNAAMASFDQSIYMTISQFFQNNLQFVTRKSVSQTGFPTLTFWGCFGLLVFFFANGAKADVEILNATGGVDGWFKIGRWAPVRFDIQVSNESGSAQDEASSNGELTPRIRTVDPDGHAVYTSLTPLSGNSESLNHVEAVFRNGRTDASVLIEILSAGKVVASKLLRADEPGSLVSLEQNAQLWLVAGEQPGFEAAYRRAAAVNPKAIQLVRLEDFGNWQGTGRSLDSVDVIVLNADTAVSEEASAAIQKWVERGGRLVVAVGADTELLLASPLAGWLPNQPRGTVEIRNLGPLNAIIPGSGRLRMIGSLTGADLLAENGFVIASGLNQPMIIRSGVGLGLVTIFALRMDQEPLSEWGSRAELAMILAGQVPLWNDPEFLQQREDSGLSPTGVADFQTQIFQAIDSTDEIPRHSYWVSMGWMALLAVLVGPLDYYLVHHVIRRPNLTWITFPVWLGLIVYTTMSSANATNSHPMSARQIEVVDVDATIGAVRGRSWFNLYSPTSSRHDTQAMVDFGDSLSADNVDFTLTSWVERPESGYRGMYRSGGLDSQKPAYHVSDLGDEVFDLPIRVWSTGSVASEWEAGVDTEELVTSNLYDRGTGRLQGQITHELPGEIQDWFLAYDNFAYSPRTTSGEGPPSLKPGETFQLDLARTNILRGVLLRIRTSTRQGAVSTKVDGQVDRERYDPFSRDAYDILRILTFHTVTGGREYSTLSNQTLGELDLSQQIELGKAVLFGRMERGATNYTINGETPEYEDRDTIVRIILPVQVDEAALNAPPDPNLLKAP</sequence>
<evidence type="ECO:0000256" key="2">
    <source>
        <dbReference type="SAM" id="Phobius"/>
    </source>
</evidence>
<proteinExistence type="predicted"/>
<feature type="compositionally biased region" description="Polar residues" evidence="1">
    <location>
        <begin position="103"/>
        <end position="116"/>
    </location>
</feature>
<protein>
    <recommendedName>
        <fullName evidence="5">DUF4350 domain-containing protein</fullName>
    </recommendedName>
</protein>
<dbReference type="SUPFAM" id="SSF52317">
    <property type="entry name" value="Class I glutamine amidotransferase-like"/>
    <property type="match status" value="1"/>
</dbReference>
<feature type="transmembrane region" description="Helical" evidence="2">
    <location>
        <begin position="457"/>
        <end position="474"/>
    </location>
</feature>